<dbReference type="EMBL" id="UYRT01009595">
    <property type="protein sequence ID" value="VDK47718.1"/>
    <property type="molecule type" value="Genomic_DNA"/>
</dbReference>
<dbReference type="WBParaSite" id="GPUH_0000486301-mRNA-1">
    <property type="protein sequence ID" value="GPUH_0000486301-mRNA-1"/>
    <property type="gene ID" value="GPUH_0000486301"/>
</dbReference>
<gene>
    <name evidence="2" type="ORF">GPUH_LOCUS4856</name>
</gene>
<dbReference type="InterPro" id="IPR000242">
    <property type="entry name" value="PTP_cat"/>
</dbReference>
<evidence type="ECO:0000313" key="3">
    <source>
        <dbReference type="Proteomes" id="UP000271098"/>
    </source>
</evidence>
<sequence length="54" mass="6196">MLCDFVEDGEPKCVEYFPLIAGETVRYGDLVIKNEKDEEPIQSITCQKITVQME</sequence>
<feature type="domain" description="Tyrosine-protein phosphatase" evidence="1">
    <location>
        <begin position="1"/>
        <end position="52"/>
    </location>
</feature>
<evidence type="ECO:0000313" key="4">
    <source>
        <dbReference type="WBParaSite" id="GPUH_0000486301-mRNA-1"/>
    </source>
</evidence>
<keyword evidence="3" id="KW-1185">Reference proteome</keyword>
<dbReference type="AlphaFoldDB" id="A0A183D815"/>
<evidence type="ECO:0000259" key="1">
    <source>
        <dbReference type="Pfam" id="PF00102"/>
    </source>
</evidence>
<dbReference type="OrthoDB" id="5870053at2759"/>
<dbReference type="InterPro" id="IPR029021">
    <property type="entry name" value="Prot-tyrosine_phosphatase-like"/>
</dbReference>
<dbReference type="GO" id="GO:0004725">
    <property type="term" value="F:protein tyrosine phosphatase activity"/>
    <property type="evidence" value="ECO:0007669"/>
    <property type="project" value="InterPro"/>
</dbReference>
<dbReference type="Proteomes" id="UP000271098">
    <property type="component" value="Unassembled WGS sequence"/>
</dbReference>
<reference evidence="2 3" key="2">
    <citation type="submission" date="2018-11" db="EMBL/GenBank/DDBJ databases">
        <authorList>
            <consortium name="Pathogen Informatics"/>
        </authorList>
    </citation>
    <scope>NUCLEOTIDE SEQUENCE [LARGE SCALE GENOMIC DNA]</scope>
</reference>
<organism evidence="4">
    <name type="scientific">Gongylonema pulchrum</name>
    <dbReference type="NCBI Taxonomy" id="637853"/>
    <lineage>
        <taxon>Eukaryota</taxon>
        <taxon>Metazoa</taxon>
        <taxon>Ecdysozoa</taxon>
        <taxon>Nematoda</taxon>
        <taxon>Chromadorea</taxon>
        <taxon>Rhabditida</taxon>
        <taxon>Spirurina</taxon>
        <taxon>Spiruromorpha</taxon>
        <taxon>Spiruroidea</taxon>
        <taxon>Gongylonematidae</taxon>
        <taxon>Gongylonema</taxon>
    </lineage>
</organism>
<dbReference type="Pfam" id="PF00102">
    <property type="entry name" value="Y_phosphatase"/>
    <property type="match status" value="1"/>
</dbReference>
<accession>A0A183D815</accession>
<proteinExistence type="predicted"/>
<evidence type="ECO:0000313" key="2">
    <source>
        <dbReference type="EMBL" id="VDK47718.1"/>
    </source>
</evidence>
<dbReference type="Gene3D" id="3.90.190.10">
    <property type="entry name" value="Protein tyrosine phosphatase superfamily"/>
    <property type="match status" value="1"/>
</dbReference>
<dbReference type="SUPFAM" id="SSF52799">
    <property type="entry name" value="(Phosphotyrosine protein) phosphatases II"/>
    <property type="match status" value="1"/>
</dbReference>
<reference evidence="4" key="1">
    <citation type="submission" date="2016-06" db="UniProtKB">
        <authorList>
            <consortium name="WormBaseParasite"/>
        </authorList>
    </citation>
    <scope>IDENTIFICATION</scope>
</reference>
<protein>
    <submittedName>
        <fullName evidence="4">Tyrosine-protein phosphatase domain-containing protein</fullName>
    </submittedName>
</protein>
<name>A0A183D815_9BILA</name>